<dbReference type="Gene3D" id="3.40.50.1820">
    <property type="entry name" value="alpha/beta hydrolase"/>
    <property type="match status" value="2"/>
</dbReference>
<dbReference type="InterPro" id="IPR029058">
    <property type="entry name" value="AB_hydrolase_fold"/>
</dbReference>
<dbReference type="GO" id="GO:0008374">
    <property type="term" value="F:O-acyltransferase activity"/>
    <property type="evidence" value="ECO:0007669"/>
    <property type="project" value="InterPro"/>
</dbReference>
<sequence>MYRSPTNTPTSAKNNTALNLLLKEIAMNKKYSHKCIVGDFNFKDINWENWSTLHDDTKEDEQFLKALRDSFFYQHVDEPTRARGISYVTCGRSPVVIVPGTGGNQLQAKLTGKPSKPAWYCYSTTSSYFTLWLDIKSLLPPAINCWVDNMRLDWNMKDMTVANSPGVLTRTFDFGQTTSFETVDTLGLIKYIKPLADYLETLGYKRGKDIRGAPYDFRYSPDRQPDHYHLKLRDLIEETYVSNGNTPVTLLSHSYGCAMSLYFLSIQSQAWKSKYLKQWIPMSGVFAGTKQQVQLYAAGLLMGVPQAIVNPLTIRGEQRSSISNLYMLPAAKFWSKNDVIARTKSKTYYIGDIDQFLIDVGFPQGAIMRKHIVNSTALMDSIPGIPIQCFYGVIKKSTVETLEYDGGFPDKFANLIMGDGDGTVNIESLRLCGSFKSKQNESVTVTEVPNVDHTAIISDKSVMSKIGQLLQD</sequence>
<dbReference type="AlphaFoldDB" id="A0A7M5V935"/>
<name>A0A7M5V935_9CNID</name>
<dbReference type="GeneID" id="136804021"/>
<keyword evidence="2" id="KW-1185">Reference proteome</keyword>
<dbReference type="SUPFAM" id="SSF53474">
    <property type="entry name" value="alpha/beta-Hydrolases"/>
    <property type="match status" value="1"/>
</dbReference>
<evidence type="ECO:0000313" key="1">
    <source>
        <dbReference type="EnsemblMetazoa" id="CLYHEMP009715.1"/>
    </source>
</evidence>
<dbReference type="Pfam" id="PF02450">
    <property type="entry name" value="LCAT"/>
    <property type="match status" value="2"/>
</dbReference>
<accession>A0A7M5V935</accession>
<dbReference type="GO" id="GO:0006629">
    <property type="term" value="P:lipid metabolic process"/>
    <property type="evidence" value="ECO:0007669"/>
    <property type="project" value="InterPro"/>
</dbReference>
<proteinExistence type="predicted"/>
<organism evidence="1 2">
    <name type="scientific">Clytia hemisphaerica</name>
    <dbReference type="NCBI Taxonomy" id="252671"/>
    <lineage>
        <taxon>Eukaryota</taxon>
        <taxon>Metazoa</taxon>
        <taxon>Cnidaria</taxon>
        <taxon>Hydrozoa</taxon>
        <taxon>Hydroidolina</taxon>
        <taxon>Leptothecata</taxon>
        <taxon>Obeliida</taxon>
        <taxon>Clytiidae</taxon>
        <taxon>Clytia</taxon>
    </lineage>
</organism>
<dbReference type="OrthoDB" id="190846at2759"/>
<evidence type="ECO:0008006" key="3">
    <source>
        <dbReference type="Google" id="ProtNLM"/>
    </source>
</evidence>
<evidence type="ECO:0000313" key="2">
    <source>
        <dbReference type="Proteomes" id="UP000594262"/>
    </source>
</evidence>
<dbReference type="InterPro" id="IPR003386">
    <property type="entry name" value="LACT/PDAT_acylTrfase"/>
</dbReference>
<dbReference type="PANTHER" id="PTHR11440">
    <property type="entry name" value="LECITHIN-CHOLESTEROL ACYLTRANSFERASE-RELATED"/>
    <property type="match status" value="1"/>
</dbReference>
<reference evidence="1" key="1">
    <citation type="submission" date="2021-01" db="UniProtKB">
        <authorList>
            <consortium name="EnsemblMetazoa"/>
        </authorList>
    </citation>
    <scope>IDENTIFICATION</scope>
</reference>
<dbReference type="EnsemblMetazoa" id="CLYHEMT009715.1">
    <property type="protein sequence ID" value="CLYHEMP009715.1"/>
    <property type="gene ID" value="CLYHEMG009715"/>
</dbReference>
<dbReference type="RefSeq" id="XP_066916862.1">
    <property type="nucleotide sequence ID" value="XM_067060761.1"/>
</dbReference>
<dbReference type="Proteomes" id="UP000594262">
    <property type="component" value="Unplaced"/>
</dbReference>
<protein>
    <recommendedName>
        <fullName evidence="3">Group XV phospholipase A2</fullName>
    </recommendedName>
</protein>